<dbReference type="GO" id="GO:0003677">
    <property type="term" value="F:DNA binding"/>
    <property type="evidence" value="ECO:0007669"/>
    <property type="project" value="InterPro"/>
</dbReference>
<dbReference type="CDD" id="cd00338">
    <property type="entry name" value="Ser_Recombinase"/>
    <property type="match status" value="1"/>
</dbReference>
<dbReference type="SMART" id="SM00857">
    <property type="entry name" value="Resolvase"/>
    <property type="match status" value="1"/>
</dbReference>
<dbReference type="PROSITE" id="PS51736">
    <property type="entry name" value="RECOMBINASES_3"/>
    <property type="match status" value="1"/>
</dbReference>
<dbReference type="SUPFAM" id="SSF53041">
    <property type="entry name" value="Resolvase-like"/>
    <property type="match status" value="1"/>
</dbReference>
<evidence type="ECO:0000313" key="3">
    <source>
        <dbReference type="EMBL" id="ABB17549.1"/>
    </source>
</evidence>
<sequence>MNTAVNTNQFNYRFKLTDYSLFDRNRARRVAIYGRVSTEHEAQLSALDNQLQWYDDQVRYHPNWDVVAKYIDEGITGTQAKKRPDFLRMIEDAKQGKFDLIVTREVCRFARNVVDTLVVTRELKSIGVEVFFIEDNIWTMDGDGELRLSLMATLAQEESRKTSERVKAGQKISRDNGVLYGNGNILGYDRVGDTYVINEEQAETVRMIYDLYLQGYGSMKIAGILTERKRKTASGLVKWSVSNIMRAIRNATYTGTKCYNKSRSNNFLEQKRINNLDMSTYEYVEGDFPAIISQEIWDKAQEIRESRVKPSLVSATKTTHSKRDSADVWVNKLRCSCGSSFRKNKWHTKLDGKTSYGYQCYNQLNNGNKKKREELGLDTDGYCDTRMITDWKLDFMAKALLEHLWTERRKSVLIAIDLIKYYYKEERENGKQSDAVVVQARLDKANTRLTNLIAMRADGEITKDEYQVMRTPIDTEIQELQKALENIPTESDNSKGFDLDGIISTLNSLVDFSENTISHDVINQFVYMVTPTSDTTFEWYVNLNGKPNVKATFTAEGRKKNCLIRLEEIERISSLHRKENESNAQLIKNPCLLTYLHMVVWLSIILMMSILECQIL</sequence>
<dbReference type="InterPro" id="IPR011109">
    <property type="entry name" value="DNA_bind_recombinase_dom"/>
</dbReference>
<dbReference type="InterPro" id="IPR036162">
    <property type="entry name" value="Resolvase-like_N_sf"/>
</dbReference>
<dbReference type="GO" id="GO:0000150">
    <property type="term" value="F:DNA strand exchange activity"/>
    <property type="evidence" value="ECO:0007669"/>
    <property type="project" value="InterPro"/>
</dbReference>
<dbReference type="Pfam" id="PF00239">
    <property type="entry name" value="Resolvase"/>
    <property type="match status" value="1"/>
</dbReference>
<dbReference type="PANTHER" id="PTHR30461">
    <property type="entry name" value="DNA-INVERTASE FROM LAMBDOID PROPHAGE"/>
    <property type="match status" value="1"/>
</dbReference>
<organism evidence="3">
    <name type="scientific">Enterococcus faecalis</name>
    <name type="common">Streptococcus faecalis</name>
    <dbReference type="NCBI Taxonomy" id="1351"/>
    <lineage>
        <taxon>Bacteria</taxon>
        <taxon>Bacillati</taxon>
        <taxon>Bacillota</taxon>
        <taxon>Bacilli</taxon>
        <taxon>Lactobacillales</taxon>
        <taxon>Enterococcaceae</taxon>
        <taxon>Enterococcus</taxon>
    </lineage>
</organism>
<dbReference type="Gene3D" id="3.40.50.1390">
    <property type="entry name" value="Resolvase, N-terminal catalytic domain"/>
    <property type="match status" value="1"/>
</dbReference>
<dbReference type="EMBL" id="FJ872410">
    <property type="protein sequence ID" value="ABB17549.1"/>
    <property type="molecule type" value="Genomic_DNA"/>
</dbReference>
<evidence type="ECO:0000259" key="1">
    <source>
        <dbReference type="PROSITE" id="PS51736"/>
    </source>
</evidence>
<dbReference type="PANTHER" id="PTHR30461:SF23">
    <property type="entry name" value="DNA RECOMBINASE-RELATED"/>
    <property type="match status" value="1"/>
</dbReference>
<reference evidence="3" key="1">
    <citation type="journal article" date="2006" name="Antimicrob. Agents Chemother.">
        <title>VanG-type vancomycin-resistant Enterococcus faecalis strains isolated in Canada.</title>
        <authorList>
            <person name="Boyd D.A."/>
            <person name="Du T."/>
            <person name="Hizon R."/>
            <person name="Kaplen B."/>
            <person name="Murphy T."/>
            <person name="Tyler S."/>
            <person name="Brown S."/>
            <person name="Jamieson F."/>
            <person name="Weiss K."/>
            <person name="Mulvey M.R."/>
        </authorList>
    </citation>
    <scope>NUCLEOTIDE SEQUENCE</scope>
    <source>
        <strain evidence="3">N03-0233</strain>
    </source>
</reference>
<name>Q30BE5_ENTFL</name>
<dbReference type="InterPro" id="IPR038109">
    <property type="entry name" value="DNA_bind_recomb_sf"/>
</dbReference>
<feature type="domain" description="Resolvase/invertase-type recombinase catalytic" evidence="1">
    <location>
        <begin position="29"/>
        <end position="177"/>
    </location>
</feature>
<protein>
    <submittedName>
        <fullName evidence="3">Recombinase-like protein</fullName>
    </submittedName>
</protein>
<reference evidence="3" key="2">
    <citation type="submission" date="2009-03" db="EMBL/GenBank/DDBJ databases">
        <title>Acquired DNA containing D-alanine,D-serine operons in vancomycin resistant Enterococcus faecalis.</title>
        <authorList>
            <person name="Boyd D.A."/>
            <person name="Mulvey M.R."/>
        </authorList>
    </citation>
    <scope>NUCLEOTIDE SEQUENCE</scope>
    <source>
        <strain evidence="3">N03-0233</strain>
    </source>
</reference>
<feature type="domain" description="Recombinase" evidence="2">
    <location>
        <begin position="185"/>
        <end position="310"/>
    </location>
</feature>
<dbReference type="Gene3D" id="3.90.1750.20">
    <property type="entry name" value="Putative Large Serine Recombinase, Chain B, Domain 2"/>
    <property type="match status" value="1"/>
</dbReference>
<accession>Q30BE5</accession>
<evidence type="ECO:0000259" key="2">
    <source>
        <dbReference type="PROSITE" id="PS51737"/>
    </source>
</evidence>
<dbReference type="InterPro" id="IPR006119">
    <property type="entry name" value="Resolv_N"/>
</dbReference>
<dbReference type="InterPro" id="IPR050639">
    <property type="entry name" value="SSR_resolvase"/>
</dbReference>
<dbReference type="Pfam" id="PF07508">
    <property type="entry name" value="Recombinase"/>
    <property type="match status" value="1"/>
</dbReference>
<dbReference type="AlphaFoldDB" id="Q30BE5"/>
<dbReference type="PROSITE" id="PS51737">
    <property type="entry name" value="RECOMBINASE_DNA_BIND"/>
    <property type="match status" value="1"/>
</dbReference>
<proteinExistence type="predicted"/>